<dbReference type="EMBL" id="VCIW01000042">
    <property type="protein sequence ID" value="TLS48266.1"/>
    <property type="molecule type" value="Genomic_DNA"/>
</dbReference>
<dbReference type="OrthoDB" id="5637at2"/>
<evidence type="ECO:0000313" key="2">
    <source>
        <dbReference type="EMBL" id="TLS48266.1"/>
    </source>
</evidence>
<dbReference type="RefSeq" id="WP_138198303.1">
    <property type="nucleotide sequence ID" value="NZ_VCIW01000042.1"/>
</dbReference>
<comment type="caution">
    <text evidence="2">The sequence shown here is derived from an EMBL/GenBank/DDBJ whole genome shotgun (WGS) entry which is preliminary data.</text>
</comment>
<gene>
    <name evidence="2" type="ORF">FE782_31470</name>
</gene>
<dbReference type="Gene3D" id="3.90.640.20">
    <property type="entry name" value="Heat-shock cognate protein, ATPase"/>
    <property type="match status" value="1"/>
</dbReference>
<sequence>MAAPMRFPIPVQTGSYIVPSIEAYYPIVYGLPSQAAQERMNAAIRAQAGAMIEEQRTSQAAAGGGVTTMTGLYEIKSNERGVLSLTQSNYAYTPPAAHGMTLLRSLTFDAATGKSYALSELFRNGTPYRAVIDADVRRQIEERDVPLLADFDGIDADQPYYIADKALVVYYQLYELAPYVYGFPMFPVSAYALQEYVVEAGPLGRMLAGV</sequence>
<evidence type="ECO:0000259" key="1">
    <source>
        <dbReference type="Pfam" id="PF11738"/>
    </source>
</evidence>
<dbReference type="InterPro" id="IPR037126">
    <property type="entry name" value="PdaC/RsiV-like_sf"/>
</dbReference>
<dbReference type="AlphaFoldDB" id="A0A5R9G1T6"/>
<reference evidence="2 3" key="1">
    <citation type="submission" date="2019-05" db="EMBL/GenBank/DDBJ databases">
        <authorList>
            <person name="Narsing Rao M.P."/>
            <person name="Li W.J."/>
        </authorList>
    </citation>
    <scope>NUCLEOTIDE SEQUENCE [LARGE SCALE GENOMIC DNA]</scope>
    <source>
        <strain evidence="2 3">SYSU_K30003</strain>
    </source>
</reference>
<protein>
    <submittedName>
        <fullName evidence="2">DUF3298 and DUF4163 domain-containing protein</fullName>
    </submittedName>
</protein>
<organism evidence="2 3">
    <name type="scientific">Paenibacillus antri</name>
    <dbReference type="NCBI Taxonomy" id="2582848"/>
    <lineage>
        <taxon>Bacteria</taxon>
        <taxon>Bacillati</taxon>
        <taxon>Bacillota</taxon>
        <taxon>Bacilli</taxon>
        <taxon>Bacillales</taxon>
        <taxon>Paenibacillaceae</taxon>
        <taxon>Paenibacillus</taxon>
    </lineage>
</organism>
<proteinExistence type="predicted"/>
<evidence type="ECO:0000313" key="3">
    <source>
        <dbReference type="Proteomes" id="UP000309676"/>
    </source>
</evidence>
<dbReference type="Pfam" id="PF11738">
    <property type="entry name" value="DUF3298"/>
    <property type="match status" value="1"/>
</dbReference>
<dbReference type="InterPro" id="IPR021729">
    <property type="entry name" value="DUF3298"/>
</dbReference>
<accession>A0A5R9G1T6</accession>
<keyword evidence="3" id="KW-1185">Reference proteome</keyword>
<feature type="domain" description="DUF3298" evidence="1">
    <location>
        <begin position="120"/>
        <end position="188"/>
    </location>
</feature>
<dbReference type="Proteomes" id="UP000309676">
    <property type="component" value="Unassembled WGS sequence"/>
</dbReference>
<dbReference type="Gene3D" id="3.30.565.40">
    <property type="entry name" value="Fervidobacterium nodosum Rt17-B1 like"/>
    <property type="match status" value="1"/>
</dbReference>
<name>A0A5R9G1T6_9BACL</name>